<dbReference type="Gene3D" id="3.30.420.10">
    <property type="entry name" value="Ribonuclease H-like superfamily/Ribonuclease H"/>
    <property type="match status" value="1"/>
</dbReference>
<reference evidence="2 3" key="1">
    <citation type="submission" date="2024-05" db="EMBL/GenBank/DDBJ databases">
        <title>Genome sequencing and assembly of Indian major carp, Cirrhinus mrigala (Hamilton, 1822).</title>
        <authorList>
            <person name="Mohindra V."/>
            <person name="Chowdhury L.M."/>
            <person name="Lal K."/>
            <person name="Jena J.K."/>
        </authorList>
    </citation>
    <scope>NUCLEOTIDE SEQUENCE [LARGE SCALE GENOMIC DNA]</scope>
    <source>
        <strain evidence="2">CM1030</strain>
        <tissue evidence="2">Blood</tissue>
    </source>
</reference>
<dbReference type="EMBL" id="JAMKFB020000012">
    <property type="protein sequence ID" value="KAL0180242.1"/>
    <property type="molecule type" value="Genomic_DNA"/>
</dbReference>
<comment type="caution">
    <text evidence="2">The sequence shown here is derived from an EMBL/GenBank/DDBJ whole genome shotgun (WGS) entry which is preliminary data.</text>
</comment>
<feature type="region of interest" description="Disordered" evidence="1">
    <location>
        <begin position="18"/>
        <end position="38"/>
    </location>
</feature>
<feature type="non-terminal residue" evidence="2">
    <location>
        <position position="55"/>
    </location>
</feature>
<name>A0ABD0Q1X5_CIRMR</name>
<keyword evidence="3" id="KW-1185">Reference proteome</keyword>
<dbReference type="InterPro" id="IPR036397">
    <property type="entry name" value="RNaseH_sf"/>
</dbReference>
<evidence type="ECO:0000313" key="3">
    <source>
        <dbReference type="Proteomes" id="UP001529510"/>
    </source>
</evidence>
<evidence type="ECO:0000256" key="1">
    <source>
        <dbReference type="SAM" id="MobiDB-lite"/>
    </source>
</evidence>
<gene>
    <name evidence="2" type="ORF">M9458_025684</name>
</gene>
<organism evidence="2 3">
    <name type="scientific">Cirrhinus mrigala</name>
    <name type="common">Mrigala</name>
    <dbReference type="NCBI Taxonomy" id="683832"/>
    <lineage>
        <taxon>Eukaryota</taxon>
        <taxon>Metazoa</taxon>
        <taxon>Chordata</taxon>
        <taxon>Craniata</taxon>
        <taxon>Vertebrata</taxon>
        <taxon>Euteleostomi</taxon>
        <taxon>Actinopterygii</taxon>
        <taxon>Neopterygii</taxon>
        <taxon>Teleostei</taxon>
        <taxon>Ostariophysi</taxon>
        <taxon>Cypriniformes</taxon>
        <taxon>Cyprinidae</taxon>
        <taxon>Labeoninae</taxon>
        <taxon>Labeonini</taxon>
        <taxon>Cirrhinus</taxon>
    </lineage>
</organism>
<proteinExistence type="predicted"/>
<feature type="non-terminal residue" evidence="2">
    <location>
        <position position="1"/>
    </location>
</feature>
<dbReference type="Proteomes" id="UP001529510">
    <property type="component" value="Unassembled WGS sequence"/>
</dbReference>
<protein>
    <recommendedName>
        <fullName evidence="4">Tc1-like transposase DDE domain-containing protein</fullName>
    </recommendedName>
</protein>
<evidence type="ECO:0000313" key="2">
    <source>
        <dbReference type="EMBL" id="KAL0180242.1"/>
    </source>
</evidence>
<accession>A0ABD0Q1X5</accession>
<sequence length="55" mass="6278">KESASFKKTLIFMQDNAPSHASNKGLKDEKLMTWPPSSPDLNPIENFLNRKFTVK</sequence>
<dbReference type="AlphaFoldDB" id="A0ABD0Q1X5"/>
<evidence type="ECO:0008006" key="4">
    <source>
        <dbReference type="Google" id="ProtNLM"/>
    </source>
</evidence>